<dbReference type="SUPFAM" id="SSF159121">
    <property type="entry name" value="BC4932-like"/>
    <property type="match status" value="1"/>
</dbReference>
<evidence type="ECO:0000313" key="2">
    <source>
        <dbReference type="Proteomes" id="UP000225182"/>
    </source>
</evidence>
<dbReference type="AlphaFoldDB" id="A0A2B1KM14"/>
<dbReference type="PROSITE" id="PS51257">
    <property type="entry name" value="PROKAR_LIPOPROTEIN"/>
    <property type="match status" value="1"/>
</dbReference>
<proteinExistence type="predicted"/>
<comment type="caution">
    <text evidence="1">The sequence shown here is derived from an EMBL/GenBank/DDBJ whole genome shotgun (WGS) entry which is preliminary data.</text>
</comment>
<organism evidence="1 2">
    <name type="scientific">Bacillus cereus</name>
    <dbReference type="NCBI Taxonomy" id="1396"/>
    <lineage>
        <taxon>Bacteria</taxon>
        <taxon>Bacillati</taxon>
        <taxon>Bacillota</taxon>
        <taxon>Bacilli</taxon>
        <taxon>Bacillales</taxon>
        <taxon>Bacillaceae</taxon>
        <taxon>Bacillus</taxon>
        <taxon>Bacillus cereus group</taxon>
    </lineage>
</organism>
<accession>A0A2B1KM14</accession>
<dbReference type="Proteomes" id="UP000225182">
    <property type="component" value="Unassembled WGS sequence"/>
</dbReference>
<dbReference type="RefSeq" id="WP_098540475.1">
    <property type="nucleotide sequence ID" value="NZ_NUYN01000017.1"/>
</dbReference>
<dbReference type="Gene3D" id="2.40.50.480">
    <property type="match status" value="1"/>
</dbReference>
<evidence type="ECO:0000313" key="1">
    <source>
        <dbReference type="EMBL" id="PFN26005.1"/>
    </source>
</evidence>
<sequence length="124" mass="14694">MRRSEYDEKIFSIFTSFSFGCNRSILNKIGKEKYYVLIKDEGVVEDQQRIYDLPAYNKDGNDGKLKGHAFLCLYVNEDIKKFIDVKSYEEVKKENLVVKVNRRNYFIKQIEIKKCQKNLAFSLT</sequence>
<gene>
    <name evidence="1" type="ORF">COJ50_12540</name>
</gene>
<dbReference type="InterPro" id="IPR036166">
    <property type="entry name" value="YxeA-like_sf"/>
</dbReference>
<name>A0A2B1KM14_BACCE</name>
<reference evidence="1 2" key="1">
    <citation type="submission" date="2017-09" db="EMBL/GenBank/DDBJ databases">
        <title>Large-scale bioinformatics analysis of Bacillus genomes uncovers conserved roles of natural products in bacterial physiology.</title>
        <authorList>
            <consortium name="Agbiome Team Llc"/>
            <person name="Bleich R.M."/>
            <person name="Grubbs K.J."/>
            <person name="Santa Maria K.C."/>
            <person name="Allen S.E."/>
            <person name="Farag S."/>
            <person name="Shank E.A."/>
            <person name="Bowers A."/>
        </authorList>
    </citation>
    <scope>NUCLEOTIDE SEQUENCE [LARGE SCALE GENOMIC DNA]</scope>
    <source>
        <strain evidence="1 2">AFS076905</strain>
    </source>
</reference>
<protein>
    <submittedName>
        <fullName evidence="1">Cytoplasmic protein</fullName>
    </submittedName>
</protein>
<dbReference type="EMBL" id="NUYN01000017">
    <property type="protein sequence ID" value="PFN26005.1"/>
    <property type="molecule type" value="Genomic_DNA"/>
</dbReference>